<feature type="domain" description="RNA polymerase II assembly factor Rtp1 C-terminal" evidence="3">
    <location>
        <begin position="819"/>
        <end position="851"/>
    </location>
</feature>
<dbReference type="SUPFAM" id="SSF48371">
    <property type="entry name" value="ARM repeat"/>
    <property type="match status" value="1"/>
</dbReference>
<dbReference type="AlphaFoldDB" id="A0AAE0HB95"/>
<evidence type="ECO:0000259" key="4">
    <source>
        <dbReference type="Pfam" id="PF10363"/>
    </source>
</evidence>
<dbReference type="Proteomes" id="UP001278766">
    <property type="component" value="Unassembled WGS sequence"/>
</dbReference>
<protein>
    <recommendedName>
        <fullName evidence="7">RNA polymerase II assembly factor Rtp1 C-terminal domain-containing protein</fullName>
    </recommendedName>
</protein>
<feature type="region of interest" description="Disordered" evidence="2">
    <location>
        <begin position="876"/>
        <end position="908"/>
    </location>
</feature>
<evidence type="ECO:0000256" key="1">
    <source>
        <dbReference type="ARBA" id="ARBA00005724"/>
    </source>
</evidence>
<dbReference type="InterPro" id="IPR039600">
    <property type="entry name" value="TANGO6/Rtp1"/>
</dbReference>
<evidence type="ECO:0000313" key="5">
    <source>
        <dbReference type="EMBL" id="KAK3293335.1"/>
    </source>
</evidence>
<dbReference type="GeneID" id="87841314"/>
<dbReference type="PANTHER" id="PTHR20959">
    <property type="entry name" value="TRANSPORT AND GOLGI ORGANIZATION PROTEIN 6 FAMILY MEMBER"/>
    <property type="match status" value="1"/>
</dbReference>
<dbReference type="PANTHER" id="PTHR20959:SF1">
    <property type="entry name" value="TRANSPORT AND GOLGI ORGANIZATION PROTEIN 6 HOMOLOG"/>
    <property type="match status" value="1"/>
</dbReference>
<comment type="similarity">
    <text evidence="1">Belongs to the Tango6 family.</text>
</comment>
<evidence type="ECO:0000256" key="2">
    <source>
        <dbReference type="SAM" id="MobiDB-lite"/>
    </source>
</evidence>
<evidence type="ECO:0008006" key="7">
    <source>
        <dbReference type="Google" id="ProtNLM"/>
    </source>
</evidence>
<feature type="compositionally biased region" description="Low complexity" evidence="2">
    <location>
        <begin position="876"/>
        <end position="896"/>
    </location>
</feature>
<evidence type="ECO:0000259" key="3">
    <source>
        <dbReference type="Pfam" id="PF10304"/>
    </source>
</evidence>
<evidence type="ECO:0000313" key="6">
    <source>
        <dbReference type="Proteomes" id="UP001278766"/>
    </source>
</evidence>
<dbReference type="RefSeq" id="XP_062656849.1">
    <property type="nucleotide sequence ID" value="XM_062804366.1"/>
</dbReference>
<comment type="caution">
    <text evidence="5">The sequence shown here is derived from an EMBL/GenBank/DDBJ whole genome shotgun (WGS) entry which is preliminary data.</text>
</comment>
<dbReference type="InterPro" id="IPR019451">
    <property type="entry name" value="Rtp1_C1"/>
</dbReference>
<dbReference type="InterPro" id="IPR019414">
    <property type="entry name" value="Rtp1_C2"/>
</dbReference>
<dbReference type="EMBL" id="JAUEPN010000006">
    <property type="protein sequence ID" value="KAK3293335.1"/>
    <property type="molecule type" value="Genomic_DNA"/>
</dbReference>
<reference evidence="5" key="2">
    <citation type="submission" date="2023-06" db="EMBL/GenBank/DDBJ databases">
        <authorList>
            <consortium name="Lawrence Berkeley National Laboratory"/>
            <person name="Haridas S."/>
            <person name="Hensen N."/>
            <person name="Bonometti L."/>
            <person name="Westerberg I."/>
            <person name="Brannstrom I.O."/>
            <person name="Guillou S."/>
            <person name="Cros-Aarteil S."/>
            <person name="Calhoun S."/>
            <person name="Kuo A."/>
            <person name="Mondo S."/>
            <person name="Pangilinan J."/>
            <person name="Riley R."/>
            <person name="Labutti K."/>
            <person name="Andreopoulos B."/>
            <person name="Lipzen A."/>
            <person name="Chen C."/>
            <person name="Yanf M."/>
            <person name="Daum C."/>
            <person name="Ng V."/>
            <person name="Clum A."/>
            <person name="Steindorff A."/>
            <person name="Ohm R."/>
            <person name="Martin F."/>
            <person name="Silar P."/>
            <person name="Natvig D."/>
            <person name="Lalanne C."/>
            <person name="Gautier V."/>
            <person name="Ament-Velasquez S.L."/>
            <person name="Kruys A."/>
            <person name="Hutchinson M.I."/>
            <person name="Powell A.J."/>
            <person name="Barry K."/>
            <person name="Miller A.N."/>
            <person name="Grigoriev I.V."/>
            <person name="Debuchy R."/>
            <person name="Gladieux P."/>
            <person name="Thoren M.H."/>
            <person name="Johannesson H."/>
        </authorList>
    </citation>
    <scope>NUCLEOTIDE SEQUENCE</scope>
    <source>
        <strain evidence="5">CBS 168.71</strain>
    </source>
</reference>
<accession>A0AAE0HB95</accession>
<reference evidence="5" key="1">
    <citation type="journal article" date="2023" name="Mol. Phylogenet. Evol.">
        <title>Genome-scale phylogeny and comparative genomics of the fungal order Sordariales.</title>
        <authorList>
            <person name="Hensen N."/>
            <person name="Bonometti L."/>
            <person name="Westerberg I."/>
            <person name="Brannstrom I.O."/>
            <person name="Guillou S."/>
            <person name="Cros-Aarteil S."/>
            <person name="Calhoun S."/>
            <person name="Haridas S."/>
            <person name="Kuo A."/>
            <person name="Mondo S."/>
            <person name="Pangilinan J."/>
            <person name="Riley R."/>
            <person name="LaButti K."/>
            <person name="Andreopoulos B."/>
            <person name="Lipzen A."/>
            <person name="Chen C."/>
            <person name="Yan M."/>
            <person name="Daum C."/>
            <person name="Ng V."/>
            <person name="Clum A."/>
            <person name="Steindorff A."/>
            <person name="Ohm R.A."/>
            <person name="Martin F."/>
            <person name="Silar P."/>
            <person name="Natvig D.O."/>
            <person name="Lalanne C."/>
            <person name="Gautier V."/>
            <person name="Ament-Velasquez S.L."/>
            <person name="Kruys A."/>
            <person name="Hutchinson M.I."/>
            <person name="Powell A.J."/>
            <person name="Barry K."/>
            <person name="Miller A.N."/>
            <person name="Grigoriev I.V."/>
            <person name="Debuchy R."/>
            <person name="Gladieux P."/>
            <person name="Hiltunen Thoren M."/>
            <person name="Johannesson H."/>
        </authorList>
    </citation>
    <scope>NUCLEOTIDE SEQUENCE</scope>
    <source>
        <strain evidence="5">CBS 168.71</strain>
    </source>
</reference>
<organism evidence="5 6">
    <name type="scientific">Chaetomium fimeti</name>
    <dbReference type="NCBI Taxonomy" id="1854472"/>
    <lineage>
        <taxon>Eukaryota</taxon>
        <taxon>Fungi</taxon>
        <taxon>Dikarya</taxon>
        <taxon>Ascomycota</taxon>
        <taxon>Pezizomycotina</taxon>
        <taxon>Sordariomycetes</taxon>
        <taxon>Sordariomycetidae</taxon>
        <taxon>Sordariales</taxon>
        <taxon>Chaetomiaceae</taxon>
        <taxon>Chaetomium</taxon>
    </lineage>
</organism>
<feature type="domain" description="RNA polymerase II assembly factor Rtp1 C-terminal" evidence="4">
    <location>
        <begin position="536"/>
        <end position="646"/>
    </location>
</feature>
<dbReference type="Pfam" id="PF10363">
    <property type="entry name" value="RTP1_C1"/>
    <property type="match status" value="1"/>
</dbReference>
<gene>
    <name evidence="5" type="ORF">B0H64DRAFT_404052</name>
</gene>
<keyword evidence="6" id="KW-1185">Reference proteome</keyword>
<dbReference type="InterPro" id="IPR016024">
    <property type="entry name" value="ARM-type_fold"/>
</dbReference>
<proteinExistence type="inferred from homology"/>
<name>A0AAE0HB95_9PEZI</name>
<dbReference type="GO" id="GO:0009306">
    <property type="term" value="P:protein secretion"/>
    <property type="evidence" value="ECO:0007669"/>
    <property type="project" value="TreeGrafter"/>
</dbReference>
<sequence>MDANLKPVVKSILEAGTKAYNPKQPKNTKAIKELDELIDRTRTPTAIAALNSLLKPGVVPEWLHRPLKQKLTRVPAEHSDGVRATLEFVASVHPSSTVNVSEAAVPQAKGANITHETLKLASWAISNPPQSITPEAWYSAIAPQLFVLLDGGEGPDLVRAAAYIIGFGILGRGPSGGPGTAGHKFIAEPMLDYLRPPSRLCHEADIDAGEVVDLSKDRTVVSYDNLATALHRLHAVLSGHPNPSLCRRLLFHMALPLWALASWPTPSPPVAAKVCTPALDLLKIRTKLIGDPGVVLLLARNLDYNGGHDKRNPEWIFKSTGDGLIQIVATKHQPLGNTGPPTPRLTLEGMDDKVSKLLDIISSTLTDEKISLGFLELFKRWSESARRSNVDGIAVKQEEEEEDPWARFGETKVLQGMMQRFPEKLATQPKHVLVLVSQILGSPGDSPDGDDKVTGVALSLLSTVITASGFQKSQVDAEVLTVIESSLDRLSKASTDLSKTASNLGLLLRYRDELDPAGPTTTAPTDRQVEDRKTYKLAISYIVDPESPPPVRSEGLNLLSTLITAHSSILDIPGILVLLSSLIADTDEYIYLRVIKLYTQLCDAHPKSVVHEITEGFFDTNEARPLDARLRFGEALLQVIQRLGETFAGALAHETGVALVAAAGRRARRPKTEARQLAAAKAREKRNREAAEAWDGEVPDMGDDEEEEDITAEEKLRDEVLGRIVEGWDGKQGAEDVRVRASALSILGAAVEVNVAGLGRDVVAGAVDLCVSVLQMEKEVEKGILRRAAVVFVLSFVRALDEAREKGRDLGFGFGNLAQEDVMRTLRYVAETDNDGLVVQHAKDVVESLENWRLVRFLSTGSGQDQALGGGLTKLAGLDINPGNGNPGSDDPGEGSSRPKKPRIEEIE</sequence>
<dbReference type="Pfam" id="PF10304">
    <property type="entry name" value="RTP1_C2"/>
    <property type="match status" value="1"/>
</dbReference>